<dbReference type="Proteomes" id="UP001595690">
    <property type="component" value="Unassembled WGS sequence"/>
</dbReference>
<name>A0ABV8BPT7_9PSEU</name>
<dbReference type="EMBL" id="JBHRZI010000011">
    <property type="protein sequence ID" value="MFC3891367.1"/>
    <property type="molecule type" value="Genomic_DNA"/>
</dbReference>
<evidence type="ECO:0000313" key="2">
    <source>
        <dbReference type="Proteomes" id="UP001595690"/>
    </source>
</evidence>
<dbReference type="RefSeq" id="WP_382370615.1">
    <property type="nucleotide sequence ID" value="NZ_JBHRZI010000011.1"/>
</dbReference>
<gene>
    <name evidence="1" type="ORF">ACFOWZ_07750</name>
</gene>
<sequence length="107" mass="11687">MNERNFEIHGPVVGSNIGTSGRARAGDVHIGHIKDVSAVLRLLDELREDLNDAKAPTSTIEAVDDLRVEARKPKPSKDVTAHLMDKLADRGLGEQMKDLAKAFDALF</sequence>
<organism evidence="1 2">
    <name type="scientific">Lentzea rhizosphaerae</name>
    <dbReference type="NCBI Taxonomy" id="2041025"/>
    <lineage>
        <taxon>Bacteria</taxon>
        <taxon>Bacillati</taxon>
        <taxon>Actinomycetota</taxon>
        <taxon>Actinomycetes</taxon>
        <taxon>Pseudonocardiales</taxon>
        <taxon>Pseudonocardiaceae</taxon>
        <taxon>Lentzea</taxon>
    </lineage>
</organism>
<keyword evidence="2" id="KW-1185">Reference proteome</keyword>
<protein>
    <submittedName>
        <fullName evidence="1">Uncharacterized protein</fullName>
    </submittedName>
</protein>
<evidence type="ECO:0000313" key="1">
    <source>
        <dbReference type="EMBL" id="MFC3891367.1"/>
    </source>
</evidence>
<comment type="caution">
    <text evidence="1">The sequence shown here is derived from an EMBL/GenBank/DDBJ whole genome shotgun (WGS) entry which is preliminary data.</text>
</comment>
<accession>A0ABV8BPT7</accession>
<reference evidence="2" key="1">
    <citation type="journal article" date="2019" name="Int. J. Syst. Evol. Microbiol.">
        <title>The Global Catalogue of Microorganisms (GCM) 10K type strain sequencing project: providing services to taxonomists for standard genome sequencing and annotation.</title>
        <authorList>
            <consortium name="The Broad Institute Genomics Platform"/>
            <consortium name="The Broad Institute Genome Sequencing Center for Infectious Disease"/>
            <person name="Wu L."/>
            <person name="Ma J."/>
        </authorList>
    </citation>
    <scope>NUCLEOTIDE SEQUENCE [LARGE SCALE GENOMIC DNA]</scope>
    <source>
        <strain evidence="2">CGMCC 4.7405</strain>
    </source>
</reference>
<proteinExistence type="predicted"/>